<organism evidence="15 16">
    <name type="scientific">Limnobacter thiooxidans</name>
    <dbReference type="NCBI Taxonomy" id="131080"/>
    <lineage>
        <taxon>Bacteria</taxon>
        <taxon>Pseudomonadati</taxon>
        <taxon>Pseudomonadota</taxon>
        <taxon>Betaproteobacteria</taxon>
        <taxon>Burkholderiales</taxon>
        <taxon>Burkholderiaceae</taxon>
        <taxon>Limnobacter</taxon>
    </lineage>
</organism>
<feature type="transmembrane region" description="Helical" evidence="13">
    <location>
        <begin position="33"/>
        <end position="54"/>
    </location>
</feature>
<gene>
    <name evidence="13 15" type="primary">flhB</name>
    <name evidence="15" type="ORF">RGQ30_10490</name>
</gene>
<evidence type="ECO:0000256" key="13">
    <source>
        <dbReference type="RuleBase" id="RU364091"/>
    </source>
</evidence>
<dbReference type="FunFam" id="3.40.1690.10:FF:000001">
    <property type="entry name" value="Flagellar biosynthetic protein FlhB"/>
    <property type="match status" value="1"/>
</dbReference>
<name>A0AA86IYC0_9BURK</name>
<feature type="compositionally biased region" description="Basic and acidic residues" evidence="14">
    <location>
        <begin position="8"/>
        <end position="29"/>
    </location>
</feature>
<dbReference type="RefSeq" id="WP_130556913.1">
    <property type="nucleotide sequence ID" value="NZ_AP028947.1"/>
</dbReference>
<keyword evidence="4 13" id="KW-0813">Transport</keyword>
<keyword evidence="16" id="KW-1185">Reference proteome</keyword>
<feature type="transmembrane region" description="Helical" evidence="13">
    <location>
        <begin position="194"/>
        <end position="214"/>
    </location>
</feature>
<dbReference type="PRINTS" id="PR00950">
    <property type="entry name" value="TYPE3IMSPROT"/>
</dbReference>
<evidence type="ECO:0000256" key="2">
    <source>
        <dbReference type="ARBA" id="ARBA00010690"/>
    </source>
</evidence>
<dbReference type="InterPro" id="IPR029025">
    <property type="entry name" value="T3SS_substrate_exporter_C"/>
</dbReference>
<evidence type="ECO:0000256" key="7">
    <source>
        <dbReference type="ARBA" id="ARBA00022795"/>
    </source>
</evidence>
<comment type="caution">
    <text evidence="13">Lacks conserved residue(s) required for the propagation of feature annotation.</text>
</comment>
<dbReference type="SUPFAM" id="SSF160544">
    <property type="entry name" value="EscU C-terminal domain-like"/>
    <property type="match status" value="1"/>
</dbReference>
<dbReference type="AlphaFoldDB" id="A0AA86IYC0"/>
<evidence type="ECO:0000256" key="14">
    <source>
        <dbReference type="SAM" id="MobiDB-lite"/>
    </source>
</evidence>
<dbReference type="PANTHER" id="PTHR30531">
    <property type="entry name" value="FLAGELLAR BIOSYNTHETIC PROTEIN FLHB"/>
    <property type="match status" value="1"/>
</dbReference>
<dbReference type="Proteomes" id="UP001329151">
    <property type="component" value="Chromosome"/>
</dbReference>
<keyword evidence="5 13" id="KW-1003">Cell membrane</keyword>
<comment type="similarity">
    <text evidence="2 13">Belongs to the type III secretion exporter family.</text>
</comment>
<comment type="function">
    <text evidence="12 13">Required for formation of the rod structure in the basal body of the flagellar apparatus. Together with FliI and FliH, may constitute the export apparatus of flagellin.</text>
</comment>
<dbReference type="KEGG" id="lto:RGQ30_10490"/>
<evidence type="ECO:0000256" key="9">
    <source>
        <dbReference type="ARBA" id="ARBA00022989"/>
    </source>
</evidence>
<evidence type="ECO:0000256" key="4">
    <source>
        <dbReference type="ARBA" id="ARBA00022448"/>
    </source>
</evidence>
<keyword evidence="15" id="KW-0969">Cilium</keyword>
<feature type="region of interest" description="Disordered" evidence="14">
    <location>
        <begin position="1"/>
        <end position="29"/>
    </location>
</feature>
<keyword evidence="10 13" id="KW-0472">Membrane</keyword>
<evidence type="ECO:0000256" key="5">
    <source>
        <dbReference type="ARBA" id="ARBA00022475"/>
    </source>
</evidence>
<evidence type="ECO:0000256" key="10">
    <source>
        <dbReference type="ARBA" id="ARBA00023136"/>
    </source>
</evidence>
<evidence type="ECO:0000256" key="11">
    <source>
        <dbReference type="ARBA" id="ARBA00023225"/>
    </source>
</evidence>
<dbReference type="NCBIfam" id="TIGR00328">
    <property type="entry name" value="flhB"/>
    <property type="match status" value="1"/>
</dbReference>
<keyword evidence="15" id="KW-0282">Flagellum</keyword>
<comment type="subcellular location">
    <subcellularLocation>
        <location evidence="1">Cell membrane</location>
        <topology evidence="1">Multi-pass membrane protein</topology>
    </subcellularLocation>
</comment>
<keyword evidence="6 13" id="KW-0812">Transmembrane</keyword>
<dbReference type="GO" id="GO:0044780">
    <property type="term" value="P:bacterial-type flagellum assembly"/>
    <property type="evidence" value="ECO:0007669"/>
    <property type="project" value="InterPro"/>
</dbReference>
<feature type="transmembrane region" description="Helical" evidence="13">
    <location>
        <begin position="90"/>
        <end position="111"/>
    </location>
</feature>
<keyword evidence="9 13" id="KW-1133">Transmembrane helix</keyword>
<evidence type="ECO:0000256" key="1">
    <source>
        <dbReference type="ARBA" id="ARBA00004651"/>
    </source>
</evidence>
<dbReference type="PANTHER" id="PTHR30531:SF12">
    <property type="entry name" value="FLAGELLAR BIOSYNTHETIC PROTEIN FLHB"/>
    <property type="match status" value="1"/>
</dbReference>
<dbReference type="InterPro" id="IPR006135">
    <property type="entry name" value="T3SS_substrate_exporter"/>
</dbReference>
<evidence type="ECO:0000313" key="16">
    <source>
        <dbReference type="Proteomes" id="UP001329151"/>
    </source>
</evidence>
<evidence type="ECO:0000313" key="15">
    <source>
        <dbReference type="EMBL" id="BET25548.1"/>
    </source>
</evidence>
<reference evidence="15 16" key="1">
    <citation type="submission" date="2023-10" db="EMBL/GenBank/DDBJ databases">
        <title>Complete Genome Sequence of Limnobacter thiooxidans CS-K2T, Isolated from freshwater lake sediments in Bavaria, Germany.</title>
        <authorList>
            <person name="Naruki M."/>
            <person name="Watanabe A."/>
            <person name="Warashina T."/>
            <person name="Morita T."/>
            <person name="Arakawa K."/>
        </authorList>
    </citation>
    <scope>NUCLEOTIDE SEQUENCE [LARGE SCALE GENOMIC DNA]</scope>
    <source>
        <strain evidence="15 16">CS-K2</strain>
    </source>
</reference>
<dbReference type="GO" id="GO:0005886">
    <property type="term" value="C:plasma membrane"/>
    <property type="evidence" value="ECO:0007669"/>
    <property type="project" value="UniProtKB-SubCell"/>
</dbReference>
<keyword evidence="7 13" id="KW-1005">Bacterial flagellum biogenesis</keyword>
<proteinExistence type="inferred from homology"/>
<accession>A0AA86IYC0</accession>
<evidence type="ECO:0000256" key="8">
    <source>
        <dbReference type="ARBA" id="ARBA00022927"/>
    </source>
</evidence>
<keyword evidence="8 13" id="KW-0653">Protein transport</keyword>
<sequence length="376" mass="41086">MAEETDQEKDLPASEQKIRKAREEGNLPRSRELGGGAVLLSGVGLLYAMGGELVGQSEKLMRQGLMLEREHAFDTKYMGLKWVSMLQESLVILVPLFLVVVVAAILANVALGGLNWSTTPMEPKFSKLNPITGLKNIFSVNGLAELVKAILKTVLLGGVGYLLLMQDLGEFTQLSAMPLEHGMAETARITIKDALILSIVFLLIVAIDVPYQLWRYYKGLRMNLEELKRESKESEGDPHLKGKIRSMQREAARRRMMASVPNADVIVTNPTHYSVALKYDKDGKGAPRVVAKGIGPLALKIREVGKEHKVPMVEAPPLARALYSNVELEQEIPGALYTAVAKLLAYVYALAEGRGHLVEVPGDSDIPKGMDPGPAA</sequence>
<dbReference type="Pfam" id="PF01312">
    <property type="entry name" value="Bac_export_2"/>
    <property type="match status" value="1"/>
</dbReference>
<evidence type="ECO:0000256" key="12">
    <source>
        <dbReference type="ARBA" id="ARBA00025078"/>
    </source>
</evidence>
<dbReference type="Gene3D" id="6.10.250.2080">
    <property type="match status" value="1"/>
</dbReference>
<evidence type="ECO:0000256" key="3">
    <source>
        <dbReference type="ARBA" id="ARBA00021622"/>
    </source>
</evidence>
<keyword evidence="11 13" id="KW-1006">Bacterial flagellum protein export</keyword>
<evidence type="ECO:0000256" key="6">
    <source>
        <dbReference type="ARBA" id="ARBA00022692"/>
    </source>
</evidence>
<dbReference type="EMBL" id="AP028947">
    <property type="protein sequence ID" value="BET25548.1"/>
    <property type="molecule type" value="Genomic_DNA"/>
</dbReference>
<dbReference type="Gene3D" id="3.40.1690.10">
    <property type="entry name" value="secretion proteins EscU"/>
    <property type="match status" value="1"/>
</dbReference>
<protein>
    <recommendedName>
        <fullName evidence="3 13">Flagellar biosynthetic protein FlhB</fullName>
    </recommendedName>
</protein>
<dbReference type="InterPro" id="IPR006136">
    <property type="entry name" value="FlhB"/>
</dbReference>
<dbReference type="GO" id="GO:0009306">
    <property type="term" value="P:protein secretion"/>
    <property type="evidence" value="ECO:0007669"/>
    <property type="project" value="InterPro"/>
</dbReference>
<keyword evidence="15" id="KW-0966">Cell projection</keyword>